<dbReference type="GO" id="GO:0016485">
    <property type="term" value="P:protein processing"/>
    <property type="evidence" value="ECO:0007669"/>
    <property type="project" value="InterPro"/>
</dbReference>
<feature type="transmembrane region" description="Helical" evidence="6">
    <location>
        <begin position="256"/>
        <end position="276"/>
    </location>
</feature>
<keyword evidence="2 4" id="KW-0863">Zinc-finger</keyword>
<feature type="region of interest" description="Disordered" evidence="5">
    <location>
        <begin position="101"/>
        <end position="127"/>
    </location>
</feature>
<dbReference type="OrthoDB" id="432970at2759"/>
<feature type="domain" description="MYND-type" evidence="7">
    <location>
        <begin position="14"/>
        <end position="51"/>
    </location>
</feature>
<feature type="transmembrane region" description="Helical" evidence="6">
    <location>
        <begin position="288"/>
        <end position="316"/>
    </location>
</feature>
<evidence type="ECO:0000256" key="5">
    <source>
        <dbReference type="SAM" id="MobiDB-lite"/>
    </source>
</evidence>
<dbReference type="InterPro" id="IPR001108">
    <property type="entry name" value="Peptidase_A22A"/>
</dbReference>
<sequence length="317" mass="34867">MASVDVDISDSVSCAHCGKTANFMCARCGPSVKYCSEACQTQDWPLHQKICGVNSRNPSYVGGSGGAGYDTDMATLSDIETVRSRPLSRYSAAQVINQRRSSVLHSHQRESTIRSQHGGPDNGGDELTEQEKADELRFYVKQIYLIVKPVLGCILLSILWVKISMYSPEYRKSATQVYNENAQSSSSERFLGSLANAAIIVGQIIVMTIVVMVLFKYGCFKILFGFFMLVVTLLLAGMGTLLELSIISALSIPMDYVTLAIGIYNLAIVGVVMVFWSKGPIRVQQAYLTIMSSLMAYSMTSLAEWTTWLLLGLLAIW</sequence>
<dbReference type="Pfam" id="PF01080">
    <property type="entry name" value="Presenilin"/>
    <property type="match status" value="1"/>
</dbReference>
<proteinExistence type="predicted"/>
<dbReference type="PROSITE" id="PS50865">
    <property type="entry name" value="ZF_MYND_2"/>
    <property type="match status" value="1"/>
</dbReference>
<keyword evidence="1" id="KW-0479">Metal-binding</keyword>
<evidence type="ECO:0000256" key="3">
    <source>
        <dbReference type="ARBA" id="ARBA00022833"/>
    </source>
</evidence>
<feature type="non-terminal residue" evidence="8">
    <location>
        <position position="317"/>
    </location>
</feature>
<accession>A0A4P9YXY1</accession>
<feature type="transmembrane region" description="Helical" evidence="6">
    <location>
        <begin position="194"/>
        <end position="215"/>
    </location>
</feature>
<name>A0A4P9YXY1_9FUNG</name>
<dbReference type="GO" id="GO:0008270">
    <property type="term" value="F:zinc ion binding"/>
    <property type="evidence" value="ECO:0007669"/>
    <property type="project" value="UniProtKB-KW"/>
</dbReference>
<dbReference type="PANTHER" id="PTHR10202:SF13">
    <property type="entry name" value="PRESENILIN HOMOLOG"/>
    <property type="match status" value="1"/>
</dbReference>
<reference evidence="9" key="1">
    <citation type="journal article" date="2018" name="Nat. Microbiol.">
        <title>Leveraging single-cell genomics to expand the fungal tree of life.</title>
        <authorList>
            <person name="Ahrendt S.R."/>
            <person name="Quandt C.A."/>
            <person name="Ciobanu D."/>
            <person name="Clum A."/>
            <person name="Salamov A."/>
            <person name="Andreopoulos B."/>
            <person name="Cheng J.F."/>
            <person name="Woyke T."/>
            <person name="Pelin A."/>
            <person name="Henrissat B."/>
            <person name="Reynolds N.K."/>
            <person name="Benny G.L."/>
            <person name="Smith M.E."/>
            <person name="James T.Y."/>
            <person name="Grigoriev I.V."/>
        </authorList>
    </citation>
    <scope>NUCLEOTIDE SEQUENCE [LARGE SCALE GENOMIC DNA]</scope>
    <source>
        <strain evidence="9">Benny S71-1</strain>
    </source>
</reference>
<dbReference type="InterPro" id="IPR002893">
    <property type="entry name" value="Znf_MYND"/>
</dbReference>
<dbReference type="Gene3D" id="6.10.140.2220">
    <property type="match status" value="1"/>
</dbReference>
<dbReference type="GO" id="GO:0042500">
    <property type="term" value="F:aspartic endopeptidase activity, intramembrane cleaving"/>
    <property type="evidence" value="ECO:0007669"/>
    <property type="project" value="InterPro"/>
</dbReference>
<dbReference type="EMBL" id="KZ990645">
    <property type="protein sequence ID" value="RKP23840.1"/>
    <property type="molecule type" value="Genomic_DNA"/>
</dbReference>
<protein>
    <submittedName>
        <fullName evidence="8">Presenilin-domain-containing protein</fullName>
    </submittedName>
</protein>
<dbReference type="Proteomes" id="UP000278143">
    <property type="component" value="Unassembled WGS sequence"/>
</dbReference>
<organism evidence="8 9">
    <name type="scientific">Syncephalis pseudoplumigaleata</name>
    <dbReference type="NCBI Taxonomy" id="1712513"/>
    <lineage>
        <taxon>Eukaryota</taxon>
        <taxon>Fungi</taxon>
        <taxon>Fungi incertae sedis</taxon>
        <taxon>Zoopagomycota</taxon>
        <taxon>Zoopagomycotina</taxon>
        <taxon>Zoopagomycetes</taxon>
        <taxon>Zoopagales</taxon>
        <taxon>Piptocephalidaceae</taxon>
        <taxon>Syncephalis</taxon>
    </lineage>
</organism>
<dbReference type="Pfam" id="PF01753">
    <property type="entry name" value="zf-MYND"/>
    <property type="match status" value="1"/>
</dbReference>
<gene>
    <name evidence="8" type="ORF">SYNPS1DRAFT_24081</name>
</gene>
<evidence type="ECO:0000256" key="2">
    <source>
        <dbReference type="ARBA" id="ARBA00022771"/>
    </source>
</evidence>
<dbReference type="PANTHER" id="PTHR10202">
    <property type="entry name" value="PRESENILIN"/>
    <property type="match status" value="1"/>
</dbReference>
<dbReference type="SUPFAM" id="SSF144232">
    <property type="entry name" value="HIT/MYND zinc finger-like"/>
    <property type="match status" value="1"/>
</dbReference>
<keyword evidence="6" id="KW-0472">Membrane</keyword>
<dbReference type="AlphaFoldDB" id="A0A4P9YXY1"/>
<dbReference type="GO" id="GO:0070765">
    <property type="term" value="C:gamma-secretase complex"/>
    <property type="evidence" value="ECO:0007669"/>
    <property type="project" value="TreeGrafter"/>
</dbReference>
<keyword evidence="6" id="KW-0812">Transmembrane</keyword>
<evidence type="ECO:0000313" key="9">
    <source>
        <dbReference type="Proteomes" id="UP000278143"/>
    </source>
</evidence>
<feature type="transmembrane region" description="Helical" evidence="6">
    <location>
        <begin position="143"/>
        <end position="163"/>
    </location>
</feature>
<evidence type="ECO:0000313" key="8">
    <source>
        <dbReference type="EMBL" id="RKP23840.1"/>
    </source>
</evidence>
<evidence type="ECO:0000256" key="6">
    <source>
        <dbReference type="SAM" id="Phobius"/>
    </source>
</evidence>
<dbReference type="GO" id="GO:0006509">
    <property type="term" value="P:membrane protein ectodomain proteolysis"/>
    <property type="evidence" value="ECO:0007669"/>
    <property type="project" value="TreeGrafter"/>
</dbReference>
<feature type="transmembrane region" description="Helical" evidence="6">
    <location>
        <begin position="222"/>
        <end position="250"/>
    </location>
</feature>
<keyword evidence="3" id="KW-0862">Zinc</keyword>
<evidence type="ECO:0000259" key="7">
    <source>
        <dbReference type="PROSITE" id="PS50865"/>
    </source>
</evidence>
<keyword evidence="6" id="KW-1133">Transmembrane helix</keyword>
<evidence type="ECO:0000256" key="4">
    <source>
        <dbReference type="PROSITE-ProRule" id="PRU00134"/>
    </source>
</evidence>
<keyword evidence="9" id="KW-1185">Reference proteome</keyword>
<evidence type="ECO:0000256" key="1">
    <source>
        <dbReference type="ARBA" id="ARBA00022723"/>
    </source>
</evidence>